<evidence type="ECO:0000256" key="2">
    <source>
        <dbReference type="SAM" id="MobiDB-lite"/>
    </source>
</evidence>
<dbReference type="PANTHER" id="PTHR43649:SF33">
    <property type="entry name" value="POLYGALACTURONAN_RHAMNOGALACTURONAN-BINDING PROTEIN YTCQ"/>
    <property type="match status" value="1"/>
</dbReference>
<feature type="compositionally biased region" description="Acidic residues" evidence="2">
    <location>
        <begin position="580"/>
        <end position="601"/>
    </location>
</feature>
<feature type="signal peptide" evidence="3">
    <location>
        <begin position="1"/>
        <end position="26"/>
    </location>
</feature>
<dbReference type="SUPFAM" id="SSF53850">
    <property type="entry name" value="Periplasmic binding protein-like II"/>
    <property type="match status" value="1"/>
</dbReference>
<name>A0A9D1JKI6_9FIRM</name>
<reference evidence="4" key="1">
    <citation type="submission" date="2020-10" db="EMBL/GenBank/DDBJ databases">
        <authorList>
            <person name="Gilroy R."/>
        </authorList>
    </citation>
    <scope>NUCLEOTIDE SEQUENCE</scope>
    <source>
        <strain evidence="4">CHK190-19873</strain>
    </source>
</reference>
<reference evidence="4" key="2">
    <citation type="journal article" date="2021" name="PeerJ">
        <title>Extensive microbial diversity within the chicken gut microbiome revealed by metagenomics and culture.</title>
        <authorList>
            <person name="Gilroy R."/>
            <person name="Ravi A."/>
            <person name="Getino M."/>
            <person name="Pursley I."/>
            <person name="Horton D.L."/>
            <person name="Alikhan N.F."/>
            <person name="Baker D."/>
            <person name="Gharbi K."/>
            <person name="Hall N."/>
            <person name="Watson M."/>
            <person name="Adriaenssens E.M."/>
            <person name="Foster-Nyarko E."/>
            <person name="Jarju S."/>
            <person name="Secka A."/>
            <person name="Antonio M."/>
            <person name="Oren A."/>
            <person name="Chaudhuri R.R."/>
            <person name="La Ragione R."/>
            <person name="Hildebrand F."/>
            <person name="Pallen M.J."/>
        </authorList>
    </citation>
    <scope>NUCLEOTIDE SEQUENCE</scope>
    <source>
        <strain evidence="4">CHK190-19873</strain>
    </source>
</reference>
<dbReference type="PANTHER" id="PTHR43649">
    <property type="entry name" value="ARABINOSE-BINDING PROTEIN-RELATED"/>
    <property type="match status" value="1"/>
</dbReference>
<feature type="region of interest" description="Disordered" evidence="2">
    <location>
        <begin position="579"/>
        <end position="610"/>
    </location>
</feature>
<dbReference type="EMBL" id="DVIQ01000073">
    <property type="protein sequence ID" value="HIS32195.1"/>
    <property type="molecule type" value="Genomic_DNA"/>
</dbReference>
<protein>
    <submittedName>
        <fullName evidence="4">Extracellular solute-binding protein</fullName>
    </submittedName>
</protein>
<comment type="caution">
    <text evidence="4">The sequence shown here is derived from an EMBL/GenBank/DDBJ whole genome shotgun (WGS) entry which is preliminary data.</text>
</comment>
<evidence type="ECO:0000313" key="4">
    <source>
        <dbReference type="EMBL" id="HIS32195.1"/>
    </source>
</evidence>
<proteinExistence type="predicted"/>
<organism evidence="4 5">
    <name type="scientific">Candidatus Limivivens intestinipullorum</name>
    <dbReference type="NCBI Taxonomy" id="2840858"/>
    <lineage>
        <taxon>Bacteria</taxon>
        <taxon>Bacillati</taxon>
        <taxon>Bacillota</taxon>
        <taxon>Clostridia</taxon>
        <taxon>Lachnospirales</taxon>
        <taxon>Lachnospiraceae</taxon>
        <taxon>Lachnospiraceae incertae sedis</taxon>
        <taxon>Candidatus Limivivens</taxon>
    </lineage>
</organism>
<evidence type="ECO:0000256" key="3">
    <source>
        <dbReference type="SAM" id="SignalP"/>
    </source>
</evidence>
<feature type="chain" id="PRO_5039242764" evidence="3">
    <location>
        <begin position="27"/>
        <end position="610"/>
    </location>
</feature>
<evidence type="ECO:0000256" key="1">
    <source>
        <dbReference type="ARBA" id="ARBA00022729"/>
    </source>
</evidence>
<dbReference type="AlphaFoldDB" id="A0A9D1JKI6"/>
<sequence length="610" mass="67254">MKRTKAVKATAIALAAATAAGIPASATTMYDPTSVPELTLDVSGFATAADNGIELPELEDGVLSLDVSIADYQMSSDGTQIQKLWQQAMEHYLGCTLDINWSRTNNTDYQNNELVVLQSGNVPDVASLTKGSAVNEYGEDGILLNLANYMDYMRYYPEFMADTNGGEKFAMLEDGSMYYFMDGFYNPDDIQGAQSFTSFAYRFDVLQELGLEPATTLEEFDELCAKLQEAIDSGAVDAQYVIMNSTKDYGLPRGFVGIFHTWDCLYYNDGTWRYGPIEDNYREMLRYLNGLYEAGYIDPEFATADTNSGNTKATTGVALVCPTLWSGSAATWNDAVMEEGMQWGLAYLPENEEYGTAWKWGSRQPGKSLSSTMGIYVSAEVENPEYVVAMIDYQYSDEMINLMNWGVEGQTYTVEEDGTKVYVDDIMSADLPSVQSANYGLTASSVCRTGIVYNPIDFNGMLDVISNPEPWWNAEDGYYEGKYWVETDRNGGPDSVSPYDRPPVTYLTADESSLQAELAYGGVCDLRARELATQFITGQMDIDDDAAWESYIADIKSQTSSDFDGIISMLNENTVHPDAAAEETAETTAEETATEAVEEMATEAVTEAAE</sequence>
<accession>A0A9D1JKI6</accession>
<dbReference type="Proteomes" id="UP000823935">
    <property type="component" value="Unassembled WGS sequence"/>
</dbReference>
<dbReference type="InterPro" id="IPR050490">
    <property type="entry name" value="Bact_solute-bd_prot1"/>
</dbReference>
<dbReference type="Gene3D" id="3.40.190.10">
    <property type="entry name" value="Periplasmic binding protein-like II"/>
    <property type="match status" value="2"/>
</dbReference>
<gene>
    <name evidence="4" type="ORF">IAB44_11735</name>
</gene>
<keyword evidence="1 3" id="KW-0732">Signal</keyword>
<evidence type="ECO:0000313" key="5">
    <source>
        <dbReference type="Proteomes" id="UP000823935"/>
    </source>
</evidence>